<organism evidence="1 2">
    <name type="scientific">Tunturiibacter gelidiferens</name>
    <dbReference type="NCBI Taxonomy" id="3069689"/>
    <lineage>
        <taxon>Bacteria</taxon>
        <taxon>Pseudomonadati</taxon>
        <taxon>Acidobacteriota</taxon>
        <taxon>Terriglobia</taxon>
        <taxon>Terriglobales</taxon>
        <taxon>Acidobacteriaceae</taxon>
        <taxon>Tunturiibacter</taxon>
    </lineage>
</organism>
<dbReference type="Proteomes" id="UP000569005">
    <property type="component" value="Unassembled WGS sequence"/>
</dbReference>
<reference evidence="1" key="1">
    <citation type="submission" date="2020-08" db="EMBL/GenBank/DDBJ databases">
        <title>Genomic Encyclopedia of Type Strains, Phase IV (KMG-V): Genome sequencing to study the core and pangenomes of soil and plant-associated prokaryotes.</title>
        <authorList>
            <person name="Whitman W."/>
        </authorList>
    </citation>
    <scope>NUCLEOTIDE SEQUENCE</scope>
    <source>
        <strain evidence="1">M8UP15</strain>
    </source>
</reference>
<accession>A0ACC5P584</accession>
<evidence type="ECO:0000313" key="1">
    <source>
        <dbReference type="EMBL" id="MBB5342016.1"/>
    </source>
</evidence>
<protein>
    <submittedName>
        <fullName evidence="1">Uncharacterized protein</fullName>
    </submittedName>
</protein>
<sequence length="267" mass="29945">MNVDIYQPEYQYASGSKANRMRGFWLAAEDGLVAKSIDQLLIYIDTQIAVERLKAEDYSKDLIERARAISNRLAGRSVAKPSHAQVEKPSQHAAAGSPPNTESLKRLQEQLLQLHSLSPQERGFAFERFLSEVFELYQLAPRRSFRLVGEQIDGSFQLGHDVYLVEAKWHSQQTGQSDLLAFSGKVEGKAQWSRGVFISYSGFTPDGLEAFGRGKSTRIVCMDGFDLHCVLTHRLSLAEVIASKVRRAGETNEAYVSIRELFPSKAF</sequence>
<evidence type="ECO:0000313" key="2">
    <source>
        <dbReference type="Proteomes" id="UP000569005"/>
    </source>
</evidence>
<proteinExistence type="predicted"/>
<comment type="caution">
    <text evidence="1">The sequence shown here is derived from an EMBL/GenBank/DDBJ whole genome shotgun (WGS) entry which is preliminary data.</text>
</comment>
<keyword evidence="2" id="KW-1185">Reference proteome</keyword>
<gene>
    <name evidence="1" type="ORF">HDF13_004405</name>
</gene>
<name>A0ACC5P584_9BACT</name>
<dbReference type="EMBL" id="JACHEA010000003">
    <property type="protein sequence ID" value="MBB5342016.1"/>
    <property type="molecule type" value="Genomic_DNA"/>
</dbReference>